<evidence type="ECO:0000256" key="4">
    <source>
        <dbReference type="ARBA" id="ARBA00023136"/>
    </source>
</evidence>
<evidence type="ECO:0000256" key="2">
    <source>
        <dbReference type="ARBA" id="ARBA00022692"/>
    </source>
</evidence>
<protein>
    <recommendedName>
        <fullName evidence="5">DUF1232 domain-containing protein</fullName>
    </recommendedName>
</protein>
<dbReference type="Pfam" id="PF06803">
    <property type="entry name" value="DUF1232"/>
    <property type="match status" value="1"/>
</dbReference>
<gene>
    <name evidence="6" type="ORF">METZ01_LOCUS95487</name>
</gene>
<evidence type="ECO:0000313" key="6">
    <source>
        <dbReference type="EMBL" id="SVA42633.1"/>
    </source>
</evidence>
<keyword evidence="4" id="KW-0472">Membrane</keyword>
<proteinExistence type="predicted"/>
<reference evidence="6" key="1">
    <citation type="submission" date="2018-05" db="EMBL/GenBank/DDBJ databases">
        <authorList>
            <person name="Lanie J.A."/>
            <person name="Ng W.-L."/>
            <person name="Kazmierczak K.M."/>
            <person name="Andrzejewski T.M."/>
            <person name="Davidsen T.M."/>
            <person name="Wayne K.J."/>
            <person name="Tettelin H."/>
            <person name="Glass J.I."/>
            <person name="Rusch D."/>
            <person name="Podicherti R."/>
            <person name="Tsui H.-C.T."/>
            <person name="Winkler M.E."/>
        </authorList>
    </citation>
    <scope>NUCLEOTIDE SEQUENCE</scope>
</reference>
<organism evidence="6">
    <name type="scientific">marine metagenome</name>
    <dbReference type="NCBI Taxonomy" id="408172"/>
    <lineage>
        <taxon>unclassified sequences</taxon>
        <taxon>metagenomes</taxon>
        <taxon>ecological metagenomes</taxon>
    </lineage>
</organism>
<accession>A0A381VST0</accession>
<evidence type="ECO:0000259" key="5">
    <source>
        <dbReference type="Pfam" id="PF06803"/>
    </source>
</evidence>
<keyword evidence="3" id="KW-1133">Transmembrane helix</keyword>
<dbReference type="GO" id="GO:0012505">
    <property type="term" value="C:endomembrane system"/>
    <property type="evidence" value="ECO:0007669"/>
    <property type="project" value="UniProtKB-SubCell"/>
</dbReference>
<comment type="subcellular location">
    <subcellularLocation>
        <location evidence="1">Endomembrane system</location>
        <topology evidence="1">Multi-pass membrane protein</topology>
    </subcellularLocation>
</comment>
<dbReference type="AlphaFoldDB" id="A0A381VST0"/>
<dbReference type="EMBL" id="UINC01009508">
    <property type="protein sequence ID" value="SVA42633.1"/>
    <property type="molecule type" value="Genomic_DNA"/>
</dbReference>
<evidence type="ECO:0000256" key="3">
    <source>
        <dbReference type="ARBA" id="ARBA00022989"/>
    </source>
</evidence>
<evidence type="ECO:0000256" key="1">
    <source>
        <dbReference type="ARBA" id="ARBA00004127"/>
    </source>
</evidence>
<sequence>MTDPKLFQLTDEDKAHYQDMIKQIDPGHKNSITKVLGIKIQTMLDEGHLNSVEIELIEDVARLAEILELYPGLPETVIKKILFAMSYFIDENDEIPDIIPDYGYLDDVKVVSWVIDDIRNQIPKMTRA</sequence>
<dbReference type="InterPro" id="IPR010652">
    <property type="entry name" value="DUF1232"/>
</dbReference>
<name>A0A381VST0_9ZZZZ</name>
<keyword evidence="2" id="KW-0812">Transmembrane</keyword>
<feature type="domain" description="DUF1232" evidence="5">
    <location>
        <begin position="81"/>
        <end position="113"/>
    </location>
</feature>